<accession>A0A0J8DSA8</accession>
<dbReference type="EMBL" id="KQ100830">
    <property type="protein sequence ID" value="KMS93615.1"/>
    <property type="molecule type" value="Genomic_DNA"/>
</dbReference>
<proteinExistence type="predicted"/>
<name>A0A0J8DSA8_BETVV</name>
<dbReference type="Gramene" id="KMS93615">
    <property type="protein sequence ID" value="KMS93615"/>
    <property type="gene ID" value="BVRB_029690"/>
</dbReference>
<evidence type="ECO:0000313" key="1">
    <source>
        <dbReference type="EMBL" id="KMS93615.1"/>
    </source>
</evidence>
<dbReference type="AlphaFoldDB" id="A0A0J8DSA8"/>
<gene>
    <name evidence="1" type="ORF">BVRB_029690</name>
</gene>
<protein>
    <submittedName>
        <fullName evidence="1">Uncharacterized protein</fullName>
    </submittedName>
</protein>
<keyword evidence="2" id="KW-1185">Reference proteome</keyword>
<dbReference type="Proteomes" id="UP000035740">
    <property type="component" value="Unassembled WGS sequence"/>
</dbReference>
<reference evidence="1 2" key="1">
    <citation type="journal article" date="2014" name="Nature">
        <title>The genome of the recently domesticated crop plant sugar beet (Beta vulgaris).</title>
        <authorList>
            <person name="Dohm J.C."/>
            <person name="Minoche A.E."/>
            <person name="Holtgrawe D."/>
            <person name="Capella-Gutierrez S."/>
            <person name="Zakrzewski F."/>
            <person name="Tafer H."/>
            <person name="Rupp O."/>
            <person name="Sorensen T.R."/>
            <person name="Stracke R."/>
            <person name="Reinhardt R."/>
            <person name="Goesmann A."/>
            <person name="Kraft T."/>
            <person name="Schulz B."/>
            <person name="Stadler P.F."/>
            <person name="Schmidt T."/>
            <person name="Gabaldon T."/>
            <person name="Lehrach H."/>
            <person name="Weisshaar B."/>
            <person name="Himmelbauer H."/>
        </authorList>
    </citation>
    <scope>NUCLEOTIDE SEQUENCE [LARGE SCALE GENOMIC DNA]</scope>
    <source>
        <tissue evidence="1">Taproot</tissue>
    </source>
</reference>
<evidence type="ECO:0000313" key="2">
    <source>
        <dbReference type="Proteomes" id="UP000035740"/>
    </source>
</evidence>
<sequence length="182" mass="20107">MTPDNNAPGEERPEHDDPVSAKMAALGDSVAVLQSVLGTATKDLLTTLSSNLSMMRSMNAMMDQHVQQSVSIKSWITSPNSLRLRIENRSSIALKECQTSLIVMSTDAERHPIRFTLTGPDSGRFREDDADCSWKAQDMTDLEPGNVSSLELEFDRFEMFARYNAVIRVTFTSPGSGNDGFL</sequence>
<organism evidence="1 2">
    <name type="scientific">Beta vulgaris subsp. vulgaris</name>
    <name type="common">Beet</name>
    <dbReference type="NCBI Taxonomy" id="3555"/>
    <lineage>
        <taxon>Eukaryota</taxon>
        <taxon>Viridiplantae</taxon>
        <taxon>Streptophyta</taxon>
        <taxon>Embryophyta</taxon>
        <taxon>Tracheophyta</taxon>
        <taxon>Spermatophyta</taxon>
        <taxon>Magnoliopsida</taxon>
        <taxon>eudicotyledons</taxon>
        <taxon>Gunneridae</taxon>
        <taxon>Pentapetalae</taxon>
        <taxon>Caryophyllales</taxon>
        <taxon>Chenopodiaceae</taxon>
        <taxon>Betoideae</taxon>
        <taxon>Beta</taxon>
    </lineage>
</organism>